<protein>
    <submittedName>
        <fullName evidence="1">Uncharacterized protein</fullName>
    </submittedName>
</protein>
<reference evidence="2" key="1">
    <citation type="journal article" date="2019" name="Int. J. Syst. Evol. Microbiol.">
        <title>The Global Catalogue of Microorganisms (GCM) 10K type strain sequencing project: providing services to taxonomists for standard genome sequencing and annotation.</title>
        <authorList>
            <consortium name="The Broad Institute Genomics Platform"/>
            <consortium name="The Broad Institute Genome Sequencing Center for Infectious Disease"/>
            <person name="Wu L."/>
            <person name="Ma J."/>
        </authorList>
    </citation>
    <scope>NUCLEOTIDE SEQUENCE [LARGE SCALE GENOMIC DNA]</scope>
    <source>
        <strain evidence="2">CGMCC 4.1721</strain>
    </source>
</reference>
<sequence length="339" mass="35649">MQGQVLGEAEEQWDALLLGLSLHGQEAAFVEQDGVAQPQRLGDLPEVEVDAVVAVVDEALHDGTPLVVESQVYDVGDVDAVDEVHGMRSHHDADTGQGALLADDVHDRALVAVVEVGVGLVVDDDRLDRFLGVQVVRGGQFGRFQEIAGPLPDGECDAAGALLAGAGQVDGLTVGPGDFQRRPLEAGLEGDFGLDLNTDELPAVPADVLAQRVGFLLQALSDLRFDLAHLSLECLVLEVSFVAAVQRGAHGIVGALVLAAEGEKARQAGFELFGQRLPLFDLGYGAGVSRDSSEQVFLEGSGRSQPELRDEVGERLLEKPVKSVQAAVGRLLTVVLPAG</sequence>
<keyword evidence="2" id="KW-1185">Reference proteome</keyword>
<proteinExistence type="predicted"/>
<comment type="caution">
    <text evidence="1">The sequence shown here is derived from an EMBL/GenBank/DDBJ whole genome shotgun (WGS) entry which is preliminary data.</text>
</comment>
<dbReference type="Proteomes" id="UP001596208">
    <property type="component" value="Unassembled WGS sequence"/>
</dbReference>
<gene>
    <name evidence="1" type="ORF">ACFPRK_30900</name>
</gene>
<evidence type="ECO:0000313" key="2">
    <source>
        <dbReference type="Proteomes" id="UP001596208"/>
    </source>
</evidence>
<organism evidence="1 2">
    <name type="scientific">Streptomyces mutomycini</name>
    <dbReference type="NCBI Taxonomy" id="284036"/>
    <lineage>
        <taxon>Bacteria</taxon>
        <taxon>Bacillati</taxon>
        <taxon>Actinomycetota</taxon>
        <taxon>Actinomycetes</taxon>
        <taxon>Kitasatosporales</taxon>
        <taxon>Streptomycetaceae</taxon>
        <taxon>Streptomyces</taxon>
    </lineage>
</organism>
<name>A0ABW0BCK4_9ACTN</name>
<dbReference type="RefSeq" id="WP_381824948.1">
    <property type="nucleotide sequence ID" value="NZ_JBHSKI010000023.1"/>
</dbReference>
<dbReference type="EMBL" id="JBHSKI010000023">
    <property type="protein sequence ID" value="MFC5174951.1"/>
    <property type="molecule type" value="Genomic_DNA"/>
</dbReference>
<accession>A0ABW0BCK4</accession>
<evidence type="ECO:0000313" key="1">
    <source>
        <dbReference type="EMBL" id="MFC5174951.1"/>
    </source>
</evidence>